<dbReference type="EMBL" id="JBHLWQ010000119">
    <property type="protein sequence ID" value="MFC0201148.1"/>
    <property type="molecule type" value="Genomic_DNA"/>
</dbReference>
<protein>
    <submittedName>
        <fullName evidence="6">C-type cytochrome</fullName>
    </submittedName>
</protein>
<evidence type="ECO:0000256" key="2">
    <source>
        <dbReference type="ARBA" id="ARBA00022723"/>
    </source>
</evidence>
<keyword evidence="2 4" id="KW-0479">Metal-binding</keyword>
<dbReference type="Pfam" id="PF13442">
    <property type="entry name" value="Cytochrome_CBB3"/>
    <property type="match status" value="1"/>
</dbReference>
<evidence type="ECO:0000259" key="5">
    <source>
        <dbReference type="PROSITE" id="PS51007"/>
    </source>
</evidence>
<dbReference type="InterPro" id="IPR009056">
    <property type="entry name" value="Cyt_c-like_dom"/>
</dbReference>
<gene>
    <name evidence="6" type="ORF">ACFFIZ_12740</name>
</gene>
<feature type="domain" description="Cytochrome c" evidence="5">
    <location>
        <begin position="69"/>
        <end position="155"/>
    </location>
</feature>
<sequence length="286" mass="31036">MRRWLGAFLVSTGSIAAAGAGVLLLGEFYNLSAVRQHPAWVYGAIALGRDAVIALDSSGIDLPDGFTPIATPQNAAMFQDNCARCHGAPGLPPEDFALAMLPVPTNPVDMAMNRSPEQIYRFVSEGLKMSGMPAWQQRMTEDEMWDVTALVEALPDLSPAEYQALLASAPQPRPEPAAPTSLDADPDRAPLLMQQYACRSCHIIPGLVGRKVHVGPSLERAGSRRYIAGVLPNTPENMIRWIMDPQKVDPLSAMPNLDVSRDVAADMAAYLFRLSPPELHERDEAP</sequence>
<evidence type="ECO:0000256" key="1">
    <source>
        <dbReference type="ARBA" id="ARBA00022617"/>
    </source>
</evidence>
<dbReference type="SUPFAM" id="SSF46626">
    <property type="entry name" value="Cytochrome c"/>
    <property type="match status" value="2"/>
</dbReference>
<keyword evidence="3 4" id="KW-0408">Iron</keyword>
<proteinExistence type="predicted"/>
<dbReference type="InterPro" id="IPR036909">
    <property type="entry name" value="Cyt_c-like_dom_sf"/>
</dbReference>
<comment type="caution">
    <text evidence="6">The sequence shown here is derived from an EMBL/GenBank/DDBJ whole genome shotgun (WGS) entry which is preliminary data.</text>
</comment>
<reference evidence="6 7" key="1">
    <citation type="submission" date="2024-09" db="EMBL/GenBank/DDBJ databases">
        <authorList>
            <person name="Sun Q."/>
            <person name="Mori K."/>
        </authorList>
    </citation>
    <scope>NUCLEOTIDE SEQUENCE [LARGE SCALE GENOMIC DNA]</scope>
    <source>
        <strain evidence="6 7">CCM 7904</strain>
    </source>
</reference>
<dbReference type="Gene3D" id="1.10.760.10">
    <property type="entry name" value="Cytochrome c-like domain"/>
    <property type="match status" value="2"/>
</dbReference>
<dbReference type="PROSITE" id="PS51007">
    <property type="entry name" value="CYTC"/>
    <property type="match status" value="2"/>
</dbReference>
<dbReference type="Proteomes" id="UP001589795">
    <property type="component" value="Unassembled WGS sequence"/>
</dbReference>
<organism evidence="6 7">
    <name type="scientific">Paracoccus rhizosphaerae</name>
    <dbReference type="NCBI Taxonomy" id="1133347"/>
    <lineage>
        <taxon>Bacteria</taxon>
        <taxon>Pseudomonadati</taxon>
        <taxon>Pseudomonadota</taxon>
        <taxon>Alphaproteobacteria</taxon>
        <taxon>Rhodobacterales</taxon>
        <taxon>Paracoccaceae</taxon>
        <taxon>Paracoccus</taxon>
    </lineage>
</organism>
<evidence type="ECO:0000256" key="4">
    <source>
        <dbReference type="PROSITE-ProRule" id="PRU00433"/>
    </source>
</evidence>
<keyword evidence="7" id="KW-1185">Reference proteome</keyword>
<feature type="domain" description="Cytochrome c" evidence="5">
    <location>
        <begin position="184"/>
        <end position="275"/>
    </location>
</feature>
<evidence type="ECO:0000313" key="7">
    <source>
        <dbReference type="Proteomes" id="UP001589795"/>
    </source>
</evidence>
<name>A0ABV6CK83_9RHOB</name>
<evidence type="ECO:0000313" key="6">
    <source>
        <dbReference type="EMBL" id="MFC0201148.1"/>
    </source>
</evidence>
<keyword evidence="1 4" id="KW-0349">Heme</keyword>
<evidence type="ECO:0000256" key="3">
    <source>
        <dbReference type="ARBA" id="ARBA00023004"/>
    </source>
</evidence>
<accession>A0ABV6CK83</accession>
<dbReference type="RefSeq" id="WP_265507025.1">
    <property type="nucleotide sequence ID" value="NZ_JAOTBE010000022.1"/>
</dbReference>